<evidence type="ECO:0000256" key="8">
    <source>
        <dbReference type="ARBA" id="ARBA00032005"/>
    </source>
</evidence>
<name>J7S248_HUIN7</name>
<sequence>MDYERLYKEAAAARGAAYCPYSRFAVGCAVLLDQGGAGGGVYVRGSNVENASYGGCICAERVALVKCVTEWAGTPWACMGIVGGLQEEGQGDPGSKLISPCGICRQFIREFAIPEFPIVMFTVDGSQHKTMTLAELLPESFGPDHLQQGSVKN</sequence>
<evidence type="ECO:0000256" key="6">
    <source>
        <dbReference type="ARBA" id="ARBA00022801"/>
    </source>
</evidence>
<evidence type="ECO:0000256" key="11">
    <source>
        <dbReference type="PIRSR" id="PIRSR606262-2"/>
    </source>
</evidence>
<dbReference type="PANTHER" id="PTHR11644">
    <property type="entry name" value="CYTIDINE DEAMINASE"/>
    <property type="match status" value="1"/>
</dbReference>
<dbReference type="PROSITE" id="PS51747">
    <property type="entry name" value="CYT_DCMP_DEAMINASES_2"/>
    <property type="match status" value="1"/>
</dbReference>
<evidence type="ECO:0000256" key="5">
    <source>
        <dbReference type="ARBA" id="ARBA00022723"/>
    </source>
</evidence>
<dbReference type="EMBL" id="HE978314">
    <property type="protein sequence ID" value="CCK67959.1"/>
    <property type="molecule type" value="Genomic_DNA"/>
</dbReference>
<keyword evidence="5 12" id="KW-0479">Metal-binding</keyword>
<feature type="active site" description="Proton donor" evidence="10">
    <location>
        <position position="60"/>
    </location>
</feature>
<dbReference type="CDD" id="cd01283">
    <property type="entry name" value="cytidine_deaminase"/>
    <property type="match status" value="1"/>
</dbReference>
<dbReference type="GO" id="GO:0042802">
    <property type="term" value="F:identical protein binding"/>
    <property type="evidence" value="ECO:0007669"/>
    <property type="project" value="EnsemblFungi"/>
</dbReference>
<dbReference type="Pfam" id="PF00383">
    <property type="entry name" value="dCMP_cyt_deam_1"/>
    <property type="match status" value="1"/>
</dbReference>
<keyword evidence="7 12" id="KW-0862">Zinc</keyword>
<dbReference type="PANTHER" id="PTHR11644:SF2">
    <property type="entry name" value="CYTIDINE DEAMINASE"/>
    <property type="match status" value="1"/>
</dbReference>
<dbReference type="KEGG" id="kng:KNAG_0A02700"/>
<proteinExistence type="inferred from homology"/>
<organism evidence="15 16">
    <name type="scientific">Huiozyma naganishii (strain ATCC MYA-139 / BCRC 22969 / CBS 8797 / KCTC 17520 / NBRC 10181 / NCYC 3082 / Yp74L-3)</name>
    <name type="common">Yeast</name>
    <name type="synonym">Kazachstania naganishii</name>
    <dbReference type="NCBI Taxonomy" id="1071383"/>
    <lineage>
        <taxon>Eukaryota</taxon>
        <taxon>Fungi</taxon>
        <taxon>Dikarya</taxon>
        <taxon>Ascomycota</taxon>
        <taxon>Saccharomycotina</taxon>
        <taxon>Saccharomycetes</taxon>
        <taxon>Saccharomycetales</taxon>
        <taxon>Saccharomycetaceae</taxon>
        <taxon>Huiozyma</taxon>
    </lineage>
</organism>
<evidence type="ECO:0000256" key="3">
    <source>
        <dbReference type="ARBA" id="ARBA00006576"/>
    </source>
</evidence>
<evidence type="ECO:0000256" key="2">
    <source>
        <dbReference type="ARBA" id="ARBA00003949"/>
    </source>
</evidence>
<evidence type="ECO:0000256" key="1">
    <source>
        <dbReference type="ARBA" id="ARBA00001947"/>
    </source>
</evidence>
<dbReference type="Proteomes" id="UP000006310">
    <property type="component" value="Chromosome 1"/>
</dbReference>
<accession>J7S248</accession>
<feature type="binding site" evidence="12">
    <location>
        <position position="58"/>
    </location>
    <ligand>
        <name>Zn(2+)</name>
        <dbReference type="ChEBI" id="CHEBI:29105"/>
        <note>catalytic</note>
    </ligand>
</feature>
<dbReference type="InterPro" id="IPR016193">
    <property type="entry name" value="Cytidine_deaminase-like"/>
</dbReference>
<dbReference type="STRING" id="1071383.J7S248"/>
<dbReference type="NCBIfam" id="TIGR01354">
    <property type="entry name" value="cyt_deam_tetra"/>
    <property type="match status" value="1"/>
</dbReference>
<comment type="catalytic activity">
    <reaction evidence="9 13">
        <text>cytidine + H2O + H(+) = uridine + NH4(+)</text>
        <dbReference type="Rhea" id="RHEA:16069"/>
        <dbReference type="ChEBI" id="CHEBI:15377"/>
        <dbReference type="ChEBI" id="CHEBI:15378"/>
        <dbReference type="ChEBI" id="CHEBI:16704"/>
        <dbReference type="ChEBI" id="CHEBI:17562"/>
        <dbReference type="ChEBI" id="CHEBI:28938"/>
        <dbReference type="EC" id="3.5.4.5"/>
    </reaction>
</comment>
<reference evidence="16" key="2">
    <citation type="submission" date="2012-08" db="EMBL/GenBank/DDBJ databases">
        <title>Genome sequence of Kazachstania naganishii.</title>
        <authorList>
            <person name="Gordon J.L."/>
            <person name="Armisen D."/>
            <person name="Proux-Wera E."/>
            <person name="OhEigeartaigh S.S."/>
            <person name="Byrne K.P."/>
            <person name="Wolfe K.H."/>
        </authorList>
    </citation>
    <scope>NUCLEOTIDE SEQUENCE [LARGE SCALE GENOMIC DNA]</scope>
    <source>
        <strain evidence="16">ATCC MYA-139 / BCRC 22969 / CBS 8797 / CCRC 22969 / KCTC 17520 / NBRC 10181 / NCYC 3082</strain>
    </source>
</reference>
<feature type="binding site" evidence="12">
    <location>
        <position position="101"/>
    </location>
    <ligand>
        <name>Zn(2+)</name>
        <dbReference type="ChEBI" id="CHEBI:29105"/>
        <note>catalytic</note>
    </ligand>
</feature>
<comment type="catalytic activity">
    <reaction evidence="13">
        <text>2'-deoxycytidine + H2O + H(+) = 2'-deoxyuridine + NH4(+)</text>
        <dbReference type="Rhea" id="RHEA:13433"/>
        <dbReference type="ChEBI" id="CHEBI:15377"/>
        <dbReference type="ChEBI" id="CHEBI:15378"/>
        <dbReference type="ChEBI" id="CHEBI:15698"/>
        <dbReference type="ChEBI" id="CHEBI:16450"/>
        <dbReference type="ChEBI" id="CHEBI:28938"/>
        <dbReference type="EC" id="3.5.4.5"/>
    </reaction>
</comment>
<evidence type="ECO:0000256" key="12">
    <source>
        <dbReference type="PIRSR" id="PIRSR606262-3"/>
    </source>
</evidence>
<comment type="cofactor">
    <cofactor evidence="1 12 13">
        <name>Zn(2+)</name>
        <dbReference type="ChEBI" id="CHEBI:29105"/>
    </cofactor>
</comment>
<gene>
    <name evidence="15" type="primary">KNAG0A02700</name>
    <name evidence="15" type="ordered locus">KNAG_0A02700</name>
</gene>
<dbReference type="NCBIfam" id="NF004064">
    <property type="entry name" value="PRK05578.1"/>
    <property type="match status" value="1"/>
</dbReference>
<protein>
    <recommendedName>
        <fullName evidence="4 13">Cytidine deaminase</fullName>
        <ecNumber evidence="4 13">3.5.4.5</ecNumber>
    </recommendedName>
    <alternativeName>
        <fullName evidence="8 13">Cytidine aminohydrolase</fullName>
    </alternativeName>
</protein>
<dbReference type="GO" id="GO:0005829">
    <property type="term" value="C:cytosol"/>
    <property type="evidence" value="ECO:0007669"/>
    <property type="project" value="TreeGrafter"/>
</dbReference>
<evidence type="ECO:0000313" key="15">
    <source>
        <dbReference type="EMBL" id="CCK67959.1"/>
    </source>
</evidence>
<evidence type="ECO:0000313" key="16">
    <source>
        <dbReference type="Proteomes" id="UP000006310"/>
    </source>
</evidence>
<evidence type="ECO:0000256" key="9">
    <source>
        <dbReference type="ARBA" id="ARBA00049558"/>
    </source>
</evidence>
<keyword evidence="6 13" id="KW-0378">Hydrolase</keyword>
<dbReference type="RefSeq" id="XP_022462205.1">
    <property type="nucleotide sequence ID" value="XM_022606985.1"/>
</dbReference>
<evidence type="ECO:0000259" key="14">
    <source>
        <dbReference type="PROSITE" id="PS51747"/>
    </source>
</evidence>
<dbReference type="GO" id="GO:0008655">
    <property type="term" value="P:pyrimidine-containing compound salvage"/>
    <property type="evidence" value="ECO:0007669"/>
    <property type="project" value="EnsemblFungi"/>
</dbReference>
<dbReference type="Gene3D" id="3.40.140.10">
    <property type="entry name" value="Cytidine Deaminase, domain 2"/>
    <property type="match status" value="1"/>
</dbReference>
<dbReference type="InterPro" id="IPR006262">
    <property type="entry name" value="Cyt_deam_tetra"/>
</dbReference>
<feature type="binding site" evidence="11">
    <location>
        <begin position="47"/>
        <end position="53"/>
    </location>
    <ligand>
        <name>substrate</name>
    </ligand>
</feature>
<dbReference type="OMA" id="LTHFTCV"/>
<feature type="domain" description="CMP/dCMP-type deaminase" evidence="14">
    <location>
        <begin position="1"/>
        <end position="144"/>
    </location>
</feature>
<dbReference type="InterPro" id="IPR002125">
    <property type="entry name" value="CMP_dCMP_dom"/>
</dbReference>
<evidence type="ECO:0000256" key="10">
    <source>
        <dbReference type="PIRSR" id="PIRSR606262-1"/>
    </source>
</evidence>
<reference evidence="15 16" key="1">
    <citation type="journal article" date="2011" name="Proc. Natl. Acad. Sci. U.S.A.">
        <title>Evolutionary erosion of yeast sex chromosomes by mating-type switching accidents.</title>
        <authorList>
            <person name="Gordon J.L."/>
            <person name="Armisen D."/>
            <person name="Proux-Wera E."/>
            <person name="Oheigeartaigh S.S."/>
            <person name="Byrne K.P."/>
            <person name="Wolfe K.H."/>
        </authorList>
    </citation>
    <scope>NUCLEOTIDE SEQUENCE [LARGE SCALE GENOMIC DNA]</scope>
    <source>
        <strain evidence="16">ATCC MYA-139 / BCRC 22969 / CBS 8797 / CCRC 22969 / KCTC 17520 / NBRC 10181 / NCYC 3082</strain>
    </source>
</reference>
<dbReference type="AlphaFoldDB" id="J7S248"/>
<dbReference type="SUPFAM" id="SSF53927">
    <property type="entry name" value="Cytidine deaminase-like"/>
    <property type="match status" value="1"/>
</dbReference>
<comment type="similarity">
    <text evidence="3 13">Belongs to the cytidine and deoxycytidylate deaminase family.</text>
</comment>
<dbReference type="GO" id="GO:0004126">
    <property type="term" value="F:cytidine deaminase activity"/>
    <property type="evidence" value="ECO:0007669"/>
    <property type="project" value="UniProtKB-UniRule"/>
</dbReference>
<dbReference type="GeneID" id="34523594"/>
<evidence type="ECO:0000256" key="4">
    <source>
        <dbReference type="ARBA" id="ARBA00012783"/>
    </source>
</evidence>
<dbReference type="GO" id="GO:0005634">
    <property type="term" value="C:nucleus"/>
    <property type="evidence" value="ECO:0007669"/>
    <property type="project" value="EnsemblFungi"/>
</dbReference>
<dbReference type="eggNOG" id="KOG0833">
    <property type="taxonomic scope" value="Eukaryota"/>
</dbReference>
<feature type="binding site" evidence="12">
    <location>
        <position position="104"/>
    </location>
    <ligand>
        <name>Zn(2+)</name>
        <dbReference type="ChEBI" id="CHEBI:29105"/>
        <note>catalytic</note>
    </ligand>
</feature>
<evidence type="ECO:0000256" key="13">
    <source>
        <dbReference type="RuleBase" id="RU364006"/>
    </source>
</evidence>
<dbReference type="OrthoDB" id="414540at2759"/>
<dbReference type="InterPro" id="IPR050202">
    <property type="entry name" value="Cyt/Deoxycyt_deaminase"/>
</dbReference>
<dbReference type="HOGENOM" id="CLU_097262_2_2_1"/>
<dbReference type="GO" id="GO:0008270">
    <property type="term" value="F:zinc ion binding"/>
    <property type="evidence" value="ECO:0007669"/>
    <property type="project" value="UniProtKB-UniRule"/>
</dbReference>
<evidence type="ECO:0000256" key="7">
    <source>
        <dbReference type="ARBA" id="ARBA00022833"/>
    </source>
</evidence>
<comment type="function">
    <text evidence="2 13">This enzyme scavenges exogenous and endogenous cytidine and 2'-deoxycytidine for UMP synthesis.</text>
</comment>
<dbReference type="EC" id="3.5.4.5" evidence="4 13"/>
<dbReference type="GO" id="GO:0006217">
    <property type="term" value="P:deoxycytidine catabolic process"/>
    <property type="evidence" value="ECO:0007669"/>
    <property type="project" value="EnsemblFungi"/>
</dbReference>
<dbReference type="GO" id="GO:0006216">
    <property type="term" value="P:cytidine catabolic process"/>
    <property type="evidence" value="ECO:0007669"/>
    <property type="project" value="EnsemblFungi"/>
</dbReference>
<keyword evidence="16" id="KW-1185">Reference proteome</keyword>